<dbReference type="OrthoDB" id="5502479at2"/>
<evidence type="ECO:0000313" key="1">
    <source>
        <dbReference type="EMBL" id="ALO43291.1"/>
    </source>
</evidence>
<name>A0A0S2K4P8_9GAMM</name>
<dbReference type="Proteomes" id="UP000061457">
    <property type="component" value="Chromosome I"/>
</dbReference>
<proteinExistence type="predicted"/>
<dbReference type="Gene3D" id="1.10.8.650">
    <property type="entry name" value="Uncharacterised protein PF13642 yp_926445, C-terminal domain"/>
    <property type="match status" value="1"/>
</dbReference>
<dbReference type="EMBL" id="CP013187">
    <property type="protein sequence ID" value="ALO43291.1"/>
    <property type="molecule type" value="Genomic_DNA"/>
</dbReference>
<dbReference type="RefSeq" id="WP_058030960.1">
    <property type="nucleotide sequence ID" value="NZ_CP013187.1"/>
</dbReference>
<keyword evidence="2" id="KW-1185">Reference proteome</keyword>
<accession>A0A0S2K4P8</accession>
<dbReference type="KEGG" id="pphe:PP2015_2806"/>
<dbReference type="AlphaFoldDB" id="A0A0S2K4P8"/>
<evidence type="ECO:0000313" key="2">
    <source>
        <dbReference type="Proteomes" id="UP000061457"/>
    </source>
</evidence>
<organism evidence="1 2">
    <name type="scientific">Pseudoalteromonas phenolica</name>
    <dbReference type="NCBI Taxonomy" id="161398"/>
    <lineage>
        <taxon>Bacteria</taxon>
        <taxon>Pseudomonadati</taxon>
        <taxon>Pseudomonadota</taxon>
        <taxon>Gammaproteobacteria</taxon>
        <taxon>Alteromonadales</taxon>
        <taxon>Pseudoalteromonadaceae</taxon>
        <taxon>Pseudoalteromonas</taxon>
    </lineage>
</organism>
<dbReference type="PATRIC" id="fig|161398.10.peg.2865"/>
<sequence length="103" mass="11742">MTIQALPLLLITEQSIEYIESESSLSDALFYLSEEQKRESMYIQNSGEAFNLASNQRVDVNLHKLTTKLQQQLAQDGHCCIAKLSFTSLQDLYGFACEIYKQD</sequence>
<gene>
    <name evidence="1" type="ORF">PP2015_2806</name>
</gene>
<reference evidence="2" key="1">
    <citation type="submission" date="2015-11" db="EMBL/GenBank/DDBJ databases">
        <authorList>
            <person name="Kim K.M."/>
        </authorList>
    </citation>
    <scope>NUCLEOTIDE SEQUENCE [LARGE SCALE GENOMIC DNA]</scope>
    <source>
        <strain evidence="2">KCTC 12086</strain>
    </source>
</reference>
<protein>
    <submittedName>
        <fullName evidence="1">Uncharacterized protein</fullName>
    </submittedName>
</protein>